<gene>
    <name evidence="8" type="ORF">QYM36_009769</name>
</gene>
<feature type="region of interest" description="Disordered" evidence="6">
    <location>
        <begin position="189"/>
        <end position="270"/>
    </location>
</feature>
<evidence type="ECO:0000313" key="9">
    <source>
        <dbReference type="Proteomes" id="UP001187531"/>
    </source>
</evidence>
<dbReference type="Pfam" id="PF08687">
    <property type="entry name" value="ASD2"/>
    <property type="match status" value="1"/>
</dbReference>
<evidence type="ECO:0000256" key="4">
    <source>
        <dbReference type="ARBA" id="ARBA00023212"/>
    </source>
</evidence>
<comment type="similarity">
    <text evidence="2">Belongs to the shroom family.</text>
</comment>
<dbReference type="PANTHER" id="PTHR15012">
    <property type="entry name" value="APICAL PROTEIN/SHROOM-RELATED"/>
    <property type="match status" value="1"/>
</dbReference>
<keyword evidence="9" id="KW-1185">Reference proteome</keyword>
<dbReference type="GO" id="GO:0016324">
    <property type="term" value="C:apical plasma membrane"/>
    <property type="evidence" value="ECO:0007669"/>
    <property type="project" value="TreeGrafter"/>
</dbReference>
<dbReference type="Gene3D" id="6.10.250.3120">
    <property type="match status" value="1"/>
</dbReference>
<evidence type="ECO:0000256" key="5">
    <source>
        <dbReference type="SAM" id="Coils"/>
    </source>
</evidence>
<dbReference type="GO" id="GO:0000902">
    <property type="term" value="P:cell morphogenesis"/>
    <property type="evidence" value="ECO:0007669"/>
    <property type="project" value="TreeGrafter"/>
</dbReference>
<feature type="region of interest" description="Disordered" evidence="6">
    <location>
        <begin position="111"/>
        <end position="140"/>
    </location>
</feature>
<dbReference type="EMBL" id="JAVRJZ010000014">
    <property type="protein sequence ID" value="KAK2713989.1"/>
    <property type="molecule type" value="Genomic_DNA"/>
</dbReference>
<keyword evidence="3" id="KW-0963">Cytoplasm</keyword>
<keyword evidence="4" id="KW-0206">Cytoskeleton</keyword>
<dbReference type="GO" id="GO:0043296">
    <property type="term" value="C:apical junction complex"/>
    <property type="evidence" value="ECO:0007669"/>
    <property type="project" value="TreeGrafter"/>
</dbReference>
<keyword evidence="5" id="KW-0175">Coiled coil</keyword>
<dbReference type="AlphaFoldDB" id="A0AA88HPB2"/>
<dbReference type="GO" id="GO:0030864">
    <property type="term" value="C:cortical actin cytoskeleton"/>
    <property type="evidence" value="ECO:0007669"/>
    <property type="project" value="TreeGrafter"/>
</dbReference>
<evidence type="ECO:0000259" key="7">
    <source>
        <dbReference type="PROSITE" id="PS51307"/>
    </source>
</evidence>
<feature type="compositionally biased region" description="Low complexity" evidence="6">
    <location>
        <begin position="224"/>
        <end position="235"/>
    </location>
</feature>
<comment type="caution">
    <text evidence="8">The sequence shown here is derived from an EMBL/GenBank/DDBJ whole genome shotgun (WGS) entry which is preliminary data.</text>
</comment>
<accession>A0AA88HPB2</accession>
<evidence type="ECO:0000313" key="8">
    <source>
        <dbReference type="EMBL" id="KAK2713989.1"/>
    </source>
</evidence>
<dbReference type="PROSITE" id="PS51307">
    <property type="entry name" value="ASD2"/>
    <property type="match status" value="1"/>
</dbReference>
<reference evidence="8" key="1">
    <citation type="submission" date="2023-07" db="EMBL/GenBank/DDBJ databases">
        <title>Chromosome-level genome assembly of Artemia franciscana.</title>
        <authorList>
            <person name="Jo E."/>
        </authorList>
    </citation>
    <scope>NUCLEOTIDE SEQUENCE</scope>
    <source>
        <tissue evidence="8">Whole body</tissue>
    </source>
</reference>
<protein>
    <recommendedName>
        <fullName evidence="7">ASD2 domain-containing protein</fullName>
    </recommendedName>
</protein>
<dbReference type="InterPro" id="IPR014799">
    <property type="entry name" value="ASD2_dom"/>
</dbReference>
<name>A0AA88HPB2_ARTSF</name>
<dbReference type="PANTHER" id="PTHR15012:SF32">
    <property type="entry name" value="PROTEIN SHROOM"/>
    <property type="match status" value="1"/>
</dbReference>
<feature type="domain" description="ASD2" evidence="7">
    <location>
        <begin position="378"/>
        <end position="665"/>
    </location>
</feature>
<feature type="compositionally biased region" description="Basic residues" evidence="6">
    <location>
        <begin position="155"/>
        <end position="164"/>
    </location>
</feature>
<evidence type="ECO:0000256" key="1">
    <source>
        <dbReference type="ARBA" id="ARBA00004245"/>
    </source>
</evidence>
<dbReference type="GO" id="GO:0007015">
    <property type="term" value="P:actin filament organization"/>
    <property type="evidence" value="ECO:0007669"/>
    <property type="project" value="TreeGrafter"/>
</dbReference>
<proteinExistence type="inferred from homology"/>
<sequence length="672" mass="75056">MIVSIKMTDEDKINKEPAFVSESLKTKYILQERADPDLKDEKWRKGSHIPAEDGRLYIFQSLPMPSNGANIHALDFKKKTYGTKPPLEKEAQTKKLGWFQKKIIGWFQRKTDVKDNETSKKSRNSPVGNKDTLNADKTKDKAFWRNFKNPGKNNPTHRHSNKLGKVRNIIGDEKPPALPAKISPAFCESSASSLKPPTFQSPPPVLSARLSPSGLENRPMTPYSSPLPLPSVVSSDGALEDEPQPLPPPSPLLSKGNNKESYSETAGKVTSPVMSTDNFTSLDSPCALMSCEKLHNINSTETTVVFTSEDLAKIKEKHKMVQKLSTESTYKSKIIIYPPNEQVQLEILAKKQNTEDLSSHLIVPREKGLEEIECDKLTVELAKQLPESDELKSLLGVTDVKTASDYVKEIFGPGTINIVSKNYSYPAKNDIAAMENGEETFETGSPQRSVSPLAKNSVYLISSEPKTNLLTQCNDYTEKTYSDTDSLLQLKEDLVKRLNKKLEILCLESQATHKNMSFNEKLGKEVSSRLAEVATSGEQNKVARHVLEVETITALLFGLAGRLARAQNVLASLGEDVNSQEKTVLESKRDKLIDQIEEARVLKLGIEKRRRNVSTLLQKYFTRGEYADYEHFVTMKAKLAVDAREIKEKIKLGEEQLLALKETLSENLGPIL</sequence>
<dbReference type="Proteomes" id="UP001187531">
    <property type="component" value="Unassembled WGS sequence"/>
</dbReference>
<dbReference type="GO" id="GO:0051015">
    <property type="term" value="F:actin filament binding"/>
    <property type="evidence" value="ECO:0007669"/>
    <property type="project" value="InterPro"/>
</dbReference>
<feature type="compositionally biased region" description="Basic and acidic residues" evidence="6">
    <location>
        <begin position="111"/>
        <end position="120"/>
    </location>
</feature>
<evidence type="ECO:0000256" key="3">
    <source>
        <dbReference type="ARBA" id="ARBA00022490"/>
    </source>
</evidence>
<dbReference type="GO" id="GO:0005912">
    <property type="term" value="C:adherens junction"/>
    <property type="evidence" value="ECO:0007669"/>
    <property type="project" value="TreeGrafter"/>
</dbReference>
<evidence type="ECO:0000256" key="2">
    <source>
        <dbReference type="ARBA" id="ARBA00006469"/>
    </source>
</evidence>
<organism evidence="8 9">
    <name type="scientific">Artemia franciscana</name>
    <name type="common">Brine shrimp</name>
    <name type="synonym">Artemia sanfranciscana</name>
    <dbReference type="NCBI Taxonomy" id="6661"/>
    <lineage>
        <taxon>Eukaryota</taxon>
        <taxon>Metazoa</taxon>
        <taxon>Ecdysozoa</taxon>
        <taxon>Arthropoda</taxon>
        <taxon>Crustacea</taxon>
        <taxon>Branchiopoda</taxon>
        <taxon>Anostraca</taxon>
        <taxon>Artemiidae</taxon>
        <taxon>Artemia</taxon>
    </lineage>
</organism>
<evidence type="ECO:0000256" key="6">
    <source>
        <dbReference type="SAM" id="MobiDB-lite"/>
    </source>
</evidence>
<comment type="subcellular location">
    <subcellularLocation>
        <location evidence="1">Cytoplasm</location>
        <location evidence="1">Cytoskeleton</location>
    </subcellularLocation>
</comment>
<feature type="region of interest" description="Disordered" evidence="6">
    <location>
        <begin position="145"/>
        <end position="164"/>
    </location>
</feature>
<dbReference type="InterPro" id="IPR027685">
    <property type="entry name" value="Shroom_fam"/>
</dbReference>
<feature type="coiled-coil region" evidence="5">
    <location>
        <begin position="563"/>
        <end position="602"/>
    </location>
</feature>